<feature type="non-terminal residue" evidence="1">
    <location>
        <position position="98"/>
    </location>
</feature>
<evidence type="ECO:0000313" key="1">
    <source>
        <dbReference type="EMBL" id="MFD1052668.1"/>
    </source>
</evidence>
<sequence>MVTLLPSGRAVLDVLHGVGAECAKQAVAVVVAEVRHRVVVGDLDRAVVATGRRDRPGGTLRRRGRGVVVRVVVAVHPRVDQAAGGVVAVVGAVVRVLA</sequence>
<proteinExistence type="predicted"/>
<protein>
    <submittedName>
        <fullName evidence="1">Uncharacterized protein</fullName>
    </submittedName>
</protein>
<keyword evidence="2" id="KW-1185">Reference proteome</keyword>
<organism evidence="1 2">
    <name type="scientific">Kibdelosporangium lantanae</name>
    <dbReference type="NCBI Taxonomy" id="1497396"/>
    <lineage>
        <taxon>Bacteria</taxon>
        <taxon>Bacillati</taxon>
        <taxon>Actinomycetota</taxon>
        <taxon>Actinomycetes</taxon>
        <taxon>Pseudonocardiales</taxon>
        <taxon>Pseudonocardiaceae</taxon>
        <taxon>Kibdelosporangium</taxon>
    </lineage>
</organism>
<dbReference type="Proteomes" id="UP001597045">
    <property type="component" value="Unassembled WGS sequence"/>
</dbReference>
<comment type="caution">
    <text evidence="1">The sequence shown here is derived from an EMBL/GenBank/DDBJ whole genome shotgun (WGS) entry which is preliminary data.</text>
</comment>
<gene>
    <name evidence="1" type="ORF">ACFQ1S_47275</name>
</gene>
<evidence type="ECO:0000313" key="2">
    <source>
        <dbReference type="Proteomes" id="UP001597045"/>
    </source>
</evidence>
<name>A0ABW3MQ51_9PSEU</name>
<accession>A0ABW3MQ51</accession>
<reference evidence="2" key="1">
    <citation type="journal article" date="2019" name="Int. J. Syst. Evol. Microbiol.">
        <title>The Global Catalogue of Microorganisms (GCM) 10K type strain sequencing project: providing services to taxonomists for standard genome sequencing and annotation.</title>
        <authorList>
            <consortium name="The Broad Institute Genomics Platform"/>
            <consortium name="The Broad Institute Genome Sequencing Center for Infectious Disease"/>
            <person name="Wu L."/>
            <person name="Ma J."/>
        </authorList>
    </citation>
    <scope>NUCLEOTIDE SEQUENCE [LARGE SCALE GENOMIC DNA]</scope>
    <source>
        <strain evidence="2">JCM 31486</strain>
    </source>
</reference>
<dbReference type="EMBL" id="JBHTIS010004631">
    <property type="protein sequence ID" value="MFD1052668.1"/>
    <property type="molecule type" value="Genomic_DNA"/>
</dbReference>